<dbReference type="InterPro" id="IPR005467">
    <property type="entry name" value="His_kinase_dom"/>
</dbReference>
<keyword evidence="4" id="KW-1133">Transmembrane helix</keyword>
<dbReference type="EMBL" id="CP010429">
    <property type="protein sequence ID" value="AKD53803.1"/>
    <property type="molecule type" value="Genomic_DNA"/>
</dbReference>
<dbReference type="EC" id="2.7.13.3" evidence="2"/>
<dbReference type="Gene3D" id="1.25.40.10">
    <property type="entry name" value="Tetratricopeptide repeat domain"/>
    <property type="match status" value="2"/>
</dbReference>
<evidence type="ECO:0000313" key="7">
    <source>
        <dbReference type="EMBL" id="AKD53803.1"/>
    </source>
</evidence>
<dbReference type="KEGG" id="srd:SD10_01685"/>
<evidence type="ECO:0000256" key="1">
    <source>
        <dbReference type="ARBA" id="ARBA00000085"/>
    </source>
</evidence>
<dbReference type="PRINTS" id="PR00344">
    <property type="entry name" value="BCTRLSENSOR"/>
</dbReference>
<keyword evidence="3" id="KW-0597">Phosphoprotein</keyword>
<dbReference type="SUPFAM" id="SSF48452">
    <property type="entry name" value="TPR-like"/>
    <property type="match status" value="2"/>
</dbReference>
<dbReference type="GO" id="GO:0000155">
    <property type="term" value="F:phosphorelay sensor kinase activity"/>
    <property type="evidence" value="ECO:0007669"/>
    <property type="project" value="InterPro"/>
</dbReference>
<dbReference type="RefSeq" id="WP_046375395.1">
    <property type="nucleotide sequence ID" value="NZ_CP010429.1"/>
</dbReference>
<dbReference type="SUPFAM" id="SSF55874">
    <property type="entry name" value="ATPase domain of HSP90 chaperone/DNA topoisomerase II/histidine kinase"/>
    <property type="match status" value="1"/>
</dbReference>
<feature type="signal peptide" evidence="5">
    <location>
        <begin position="1"/>
        <end position="24"/>
    </location>
</feature>
<proteinExistence type="predicted"/>
<evidence type="ECO:0000256" key="4">
    <source>
        <dbReference type="SAM" id="Phobius"/>
    </source>
</evidence>
<keyword evidence="5" id="KW-0732">Signal</keyword>
<dbReference type="PATRIC" id="fig|1379870.5.peg.368"/>
<dbReference type="Gene3D" id="3.30.565.10">
    <property type="entry name" value="Histidine kinase-like ATPase, C-terminal domain"/>
    <property type="match status" value="1"/>
</dbReference>
<keyword evidence="8" id="KW-1185">Reference proteome</keyword>
<name>A0A0E3ZRR8_9BACT</name>
<organism evidence="7 8">
    <name type="scientific">Spirosoma radiotolerans</name>
    <dbReference type="NCBI Taxonomy" id="1379870"/>
    <lineage>
        <taxon>Bacteria</taxon>
        <taxon>Pseudomonadati</taxon>
        <taxon>Bacteroidota</taxon>
        <taxon>Cytophagia</taxon>
        <taxon>Cytophagales</taxon>
        <taxon>Cytophagaceae</taxon>
        <taxon>Spirosoma</taxon>
    </lineage>
</organism>
<evidence type="ECO:0000256" key="5">
    <source>
        <dbReference type="SAM" id="SignalP"/>
    </source>
</evidence>
<evidence type="ECO:0000256" key="3">
    <source>
        <dbReference type="ARBA" id="ARBA00022553"/>
    </source>
</evidence>
<keyword evidence="4" id="KW-0472">Membrane</keyword>
<gene>
    <name evidence="7" type="ORF">SD10_01685</name>
</gene>
<evidence type="ECO:0000256" key="2">
    <source>
        <dbReference type="ARBA" id="ARBA00012438"/>
    </source>
</evidence>
<sequence>MMPRQWVVRVSTLLILASSLTSLKGQPIDALTGRLIACADSAHKLMSTNHNSEAFTLLNTALQGPLRHQSKLGTSHLLYEMARLERKRGHLDQSLLLLKQADTLAIQTHRIRLLGRINYALSVVYTDLGDYATAINYCYRTLQYNDKENDRIPATYGLLREIHQHMGNDILSLNYAEQALRLMSRSTNPEDRIIYFITMAERKAREKKYPEALAYMNKAATFTPLKFGPSVVTHQETIYVNIALFYLKMGNWQLASVAINKAAQWEKVDKSFISKAYIYLRMADIQVAQRHYHHAMLLASRAVRAARLSHRPDVVLMTLDSLQHLQFLDGQHQAAWLTAQRVRQLSDSLASVAKTKAVADLDTRYKVAAKEATIQELRNEATIQKLLGDVRQRALKDANQQQTRLLWIAFSLTFGMVGVGFMLWRSQQLQQETEEQRQLLESQATELQELSYYKDKLFGMVSHDLRVPVIALKRIVAGKQTYPTVDEWHTFRATLTTHIEQFYTLVNNVLYWSLGQRGQVRLKVNLFFLDELIADSIETLSAEISQKRLVLVNHVAHEPLVVDENTTGLVLRNLLHNAIKFTPVGGTITLRSLRNDDKLVLMIRDTGPGLTATRHQRNNKLSSTGLGLAVSEELMTLSGGELRIDEVEPHGTEVVLSWPLAA</sequence>
<feature type="transmembrane region" description="Helical" evidence="4">
    <location>
        <begin position="405"/>
        <end position="424"/>
    </location>
</feature>
<feature type="domain" description="Histidine kinase" evidence="6">
    <location>
        <begin position="460"/>
        <end position="662"/>
    </location>
</feature>
<dbReference type="Pfam" id="PF02518">
    <property type="entry name" value="HATPase_c"/>
    <property type="match status" value="1"/>
</dbReference>
<evidence type="ECO:0000313" key="8">
    <source>
        <dbReference type="Proteomes" id="UP000033054"/>
    </source>
</evidence>
<dbReference type="SMART" id="SM00387">
    <property type="entry name" value="HATPase_c"/>
    <property type="match status" value="1"/>
</dbReference>
<dbReference type="STRING" id="1379870.SD10_01685"/>
<keyword evidence="4" id="KW-0812">Transmembrane</keyword>
<dbReference type="OrthoDB" id="9810447at2"/>
<dbReference type="SUPFAM" id="SSF47384">
    <property type="entry name" value="Homodimeric domain of signal transducing histidine kinase"/>
    <property type="match status" value="1"/>
</dbReference>
<accession>A0A0E3ZRR8</accession>
<dbReference type="AlphaFoldDB" id="A0A0E3ZRR8"/>
<dbReference type="PANTHER" id="PTHR43547">
    <property type="entry name" value="TWO-COMPONENT HISTIDINE KINASE"/>
    <property type="match status" value="1"/>
</dbReference>
<dbReference type="InterPro" id="IPR004358">
    <property type="entry name" value="Sig_transdc_His_kin-like_C"/>
</dbReference>
<dbReference type="InterPro" id="IPR011990">
    <property type="entry name" value="TPR-like_helical_dom_sf"/>
</dbReference>
<dbReference type="HOGENOM" id="CLU_000445_114_67_10"/>
<dbReference type="InterPro" id="IPR036097">
    <property type="entry name" value="HisK_dim/P_sf"/>
</dbReference>
<evidence type="ECO:0000259" key="6">
    <source>
        <dbReference type="PROSITE" id="PS50109"/>
    </source>
</evidence>
<protein>
    <recommendedName>
        <fullName evidence="2">histidine kinase</fullName>
        <ecNumber evidence="2">2.7.13.3</ecNumber>
    </recommendedName>
</protein>
<feature type="chain" id="PRO_5002416723" description="histidine kinase" evidence="5">
    <location>
        <begin position="25"/>
        <end position="662"/>
    </location>
</feature>
<dbReference type="CDD" id="cd00075">
    <property type="entry name" value="HATPase"/>
    <property type="match status" value="1"/>
</dbReference>
<dbReference type="Gene3D" id="1.10.287.130">
    <property type="match status" value="1"/>
</dbReference>
<dbReference type="Proteomes" id="UP000033054">
    <property type="component" value="Chromosome"/>
</dbReference>
<dbReference type="InterPro" id="IPR003594">
    <property type="entry name" value="HATPase_dom"/>
</dbReference>
<dbReference type="InterPro" id="IPR036890">
    <property type="entry name" value="HATPase_C_sf"/>
</dbReference>
<dbReference type="PANTHER" id="PTHR43547:SF2">
    <property type="entry name" value="HYBRID SIGNAL TRANSDUCTION HISTIDINE KINASE C"/>
    <property type="match status" value="1"/>
</dbReference>
<comment type="catalytic activity">
    <reaction evidence="1">
        <text>ATP + protein L-histidine = ADP + protein N-phospho-L-histidine.</text>
        <dbReference type="EC" id="2.7.13.3"/>
    </reaction>
</comment>
<reference evidence="7 8" key="1">
    <citation type="journal article" date="2014" name="Curr. Microbiol.">
        <title>Spirosoma radiotolerans sp. nov., a gamma-radiation-resistant bacterium isolated from gamma ray-irradiated soil.</title>
        <authorList>
            <person name="Lee J.J."/>
            <person name="Srinivasan S."/>
            <person name="Lim S."/>
            <person name="Joe M."/>
            <person name="Im S."/>
            <person name="Bae S.I."/>
            <person name="Park K.R."/>
            <person name="Han J.H."/>
            <person name="Park S.H."/>
            <person name="Joo B.M."/>
            <person name="Park S.J."/>
            <person name="Kim M.K."/>
        </authorList>
    </citation>
    <scope>NUCLEOTIDE SEQUENCE [LARGE SCALE GENOMIC DNA]</scope>
    <source>
        <strain evidence="7 8">DG5A</strain>
    </source>
</reference>
<dbReference type="PROSITE" id="PS50109">
    <property type="entry name" value="HIS_KIN"/>
    <property type="match status" value="1"/>
</dbReference>